<evidence type="ECO:0000256" key="1">
    <source>
        <dbReference type="SAM" id="MobiDB-lite"/>
    </source>
</evidence>
<feature type="region of interest" description="Disordered" evidence="1">
    <location>
        <begin position="1"/>
        <end position="22"/>
    </location>
</feature>
<reference evidence="2 3" key="1">
    <citation type="submission" date="2019-02" db="EMBL/GenBank/DDBJ databases">
        <title>The genomic architecture of introgression among sibling species of bacteria.</title>
        <authorList>
            <person name="Cavassim M.I.A."/>
            <person name="Moeskjaer S."/>
            <person name="Moslemi C."/>
            <person name="Fields B."/>
            <person name="Bachmann A."/>
            <person name="Vilhjalmsson B."/>
            <person name="Schierup M.H."/>
            <person name="Young J.P.W."/>
            <person name="Andersen S.U."/>
        </authorList>
    </citation>
    <scope>NUCLEOTIDE SEQUENCE [LARGE SCALE GENOMIC DNA]</scope>
    <source>
        <strain evidence="2 3">SM42</strain>
    </source>
</reference>
<dbReference type="EMBL" id="SIKX01000009">
    <property type="protein sequence ID" value="TBF00957.1"/>
    <property type="molecule type" value="Genomic_DNA"/>
</dbReference>
<name>A0AAE8TYM5_9HYPH</name>
<protein>
    <submittedName>
        <fullName evidence="2">Uncharacterized protein</fullName>
    </submittedName>
</protein>
<gene>
    <name evidence="2" type="ORF">ELG94_39480</name>
</gene>
<proteinExistence type="predicted"/>
<comment type="caution">
    <text evidence="2">The sequence shown here is derived from an EMBL/GenBank/DDBJ whole genome shotgun (WGS) entry which is preliminary data.</text>
</comment>
<feature type="compositionally biased region" description="Basic and acidic residues" evidence="1">
    <location>
        <begin position="8"/>
        <end position="17"/>
    </location>
</feature>
<dbReference type="AlphaFoldDB" id="A0AAE8TYM5"/>
<evidence type="ECO:0000313" key="2">
    <source>
        <dbReference type="EMBL" id="TBF00957.1"/>
    </source>
</evidence>
<sequence>MPDIIDFQTERERRNGPDEQFMTVDQDGRPMFAFFAEYQIDGGTFGINFFAYDFADAELRVSSMRASLTVAGQIYAEVPG</sequence>
<organism evidence="2 3">
    <name type="scientific">Rhizobium ruizarguesonis</name>
    <dbReference type="NCBI Taxonomy" id="2081791"/>
    <lineage>
        <taxon>Bacteria</taxon>
        <taxon>Pseudomonadati</taxon>
        <taxon>Pseudomonadota</taxon>
        <taxon>Alphaproteobacteria</taxon>
        <taxon>Hyphomicrobiales</taxon>
        <taxon>Rhizobiaceae</taxon>
        <taxon>Rhizobium/Agrobacterium group</taxon>
        <taxon>Rhizobium</taxon>
    </lineage>
</organism>
<evidence type="ECO:0000313" key="3">
    <source>
        <dbReference type="Proteomes" id="UP000291892"/>
    </source>
</evidence>
<dbReference type="Proteomes" id="UP000291892">
    <property type="component" value="Unassembled WGS sequence"/>
</dbReference>
<dbReference type="RefSeq" id="WP_130776006.1">
    <property type="nucleotide sequence ID" value="NZ_SIKX01000009.1"/>
</dbReference>
<accession>A0AAE8TYM5</accession>